<keyword evidence="7" id="KW-1185">Reference proteome</keyword>
<feature type="domain" description="HTH deoR-type" evidence="5">
    <location>
        <begin position="3"/>
        <end position="58"/>
    </location>
</feature>
<dbReference type="Pfam" id="PF00455">
    <property type="entry name" value="DeoRC"/>
    <property type="match status" value="1"/>
</dbReference>
<dbReference type="InterPro" id="IPR001034">
    <property type="entry name" value="DeoR_HTH"/>
</dbReference>
<keyword evidence="3" id="KW-0804">Transcription</keyword>
<keyword evidence="1" id="KW-0805">Transcription regulation</keyword>
<accession>A0A940MJ34</accession>
<name>A0A940MJ34_9ACTN</name>
<dbReference type="RefSeq" id="WP_209341309.1">
    <property type="nucleotide sequence ID" value="NZ_JAGIQL010000073.1"/>
</dbReference>
<dbReference type="InterPro" id="IPR036388">
    <property type="entry name" value="WH-like_DNA-bd_sf"/>
</dbReference>
<dbReference type="PROSITE" id="PS00894">
    <property type="entry name" value="HTH_DEOR_1"/>
    <property type="match status" value="1"/>
</dbReference>
<organism evidence="6 7">
    <name type="scientific">Streptomyces montanisoli</name>
    <dbReference type="NCBI Taxonomy" id="2798581"/>
    <lineage>
        <taxon>Bacteria</taxon>
        <taxon>Bacillati</taxon>
        <taxon>Actinomycetota</taxon>
        <taxon>Actinomycetes</taxon>
        <taxon>Kitasatosporales</taxon>
        <taxon>Streptomycetaceae</taxon>
        <taxon>Streptomyces</taxon>
    </lineage>
</organism>
<comment type="caution">
    <text evidence="6">The sequence shown here is derived from an EMBL/GenBank/DDBJ whole genome shotgun (WGS) entry which is preliminary data.</text>
</comment>
<dbReference type="SMART" id="SM01134">
    <property type="entry name" value="DeoRC"/>
    <property type="match status" value="1"/>
</dbReference>
<dbReference type="InterPro" id="IPR050313">
    <property type="entry name" value="Carb_Metab_HTH_regulators"/>
</dbReference>
<dbReference type="Proteomes" id="UP000670475">
    <property type="component" value="Unassembled WGS sequence"/>
</dbReference>
<evidence type="ECO:0000256" key="1">
    <source>
        <dbReference type="ARBA" id="ARBA00023015"/>
    </source>
</evidence>
<gene>
    <name evidence="6" type="ORF">JFN87_18435</name>
</gene>
<dbReference type="PRINTS" id="PR00037">
    <property type="entry name" value="HTHLACR"/>
</dbReference>
<dbReference type="AlphaFoldDB" id="A0A940MJ34"/>
<dbReference type="GO" id="GO:0003677">
    <property type="term" value="F:DNA binding"/>
    <property type="evidence" value="ECO:0007669"/>
    <property type="project" value="UniProtKB-KW"/>
</dbReference>
<reference evidence="6" key="1">
    <citation type="submission" date="2021-03" db="EMBL/GenBank/DDBJ databases">
        <title>Whole genome sequence of Streptomyces bomunensis MMS17-BM035.</title>
        <authorList>
            <person name="Lee J.H."/>
        </authorList>
    </citation>
    <scope>NUCLEOTIDE SEQUENCE</scope>
    <source>
        <strain evidence="6">MMS17-BM035</strain>
    </source>
</reference>
<evidence type="ECO:0000256" key="2">
    <source>
        <dbReference type="ARBA" id="ARBA00023125"/>
    </source>
</evidence>
<dbReference type="PANTHER" id="PTHR30363:SF44">
    <property type="entry name" value="AGA OPERON TRANSCRIPTIONAL REPRESSOR-RELATED"/>
    <property type="match status" value="1"/>
</dbReference>
<evidence type="ECO:0000256" key="4">
    <source>
        <dbReference type="SAM" id="MobiDB-lite"/>
    </source>
</evidence>
<dbReference type="Pfam" id="PF08220">
    <property type="entry name" value="HTH_DeoR"/>
    <property type="match status" value="1"/>
</dbReference>
<proteinExistence type="predicted"/>
<dbReference type="InterPro" id="IPR018356">
    <property type="entry name" value="Tscrpt_reg_HTH_DeoR_CS"/>
</dbReference>
<evidence type="ECO:0000259" key="5">
    <source>
        <dbReference type="PROSITE" id="PS51000"/>
    </source>
</evidence>
<dbReference type="SUPFAM" id="SSF46785">
    <property type="entry name" value="Winged helix' DNA-binding domain"/>
    <property type="match status" value="1"/>
</dbReference>
<feature type="region of interest" description="Disordered" evidence="4">
    <location>
        <begin position="254"/>
        <end position="275"/>
    </location>
</feature>
<evidence type="ECO:0000256" key="3">
    <source>
        <dbReference type="ARBA" id="ARBA00023163"/>
    </source>
</evidence>
<protein>
    <submittedName>
        <fullName evidence="6">DeoR/GlpR transcriptional regulator</fullName>
    </submittedName>
</protein>
<sequence>MMRHERLNALLDLLAERGQVQVDEAVEALSVSPATVRRDMDALAEQRLLTRTRGGAVLSSVAYDLPVRYRAEHRPRQKRDIARAAGRLVSRGSVIGLSGGTTTTEIARALAGRADLGEPGPRPNLTVVTNALNIAYELSVRPTIKIVLTGGVAHSRTFELVGPYSDLVLGQITMDVAFVGVNGVDPEVGATVHDEAEARVNRLMAQRAGRAVLVADSTKIGNRAFATIGGPEVFDSFITDGDAPEAARRAFEEAGWSLLTPQPAPGEGESESEED</sequence>
<keyword evidence="2" id="KW-0238">DNA-binding</keyword>
<evidence type="ECO:0000313" key="6">
    <source>
        <dbReference type="EMBL" id="MBP0459468.1"/>
    </source>
</evidence>
<dbReference type="SMART" id="SM00420">
    <property type="entry name" value="HTH_DEOR"/>
    <property type="match status" value="1"/>
</dbReference>
<dbReference type="Gene3D" id="3.40.50.1360">
    <property type="match status" value="1"/>
</dbReference>
<dbReference type="SUPFAM" id="SSF100950">
    <property type="entry name" value="NagB/RpiA/CoA transferase-like"/>
    <property type="match status" value="1"/>
</dbReference>
<dbReference type="PROSITE" id="PS51000">
    <property type="entry name" value="HTH_DEOR_2"/>
    <property type="match status" value="1"/>
</dbReference>
<dbReference type="InterPro" id="IPR037171">
    <property type="entry name" value="NagB/RpiA_transferase-like"/>
</dbReference>
<dbReference type="GO" id="GO:0003700">
    <property type="term" value="F:DNA-binding transcription factor activity"/>
    <property type="evidence" value="ECO:0007669"/>
    <property type="project" value="InterPro"/>
</dbReference>
<dbReference type="InterPro" id="IPR014036">
    <property type="entry name" value="DeoR-like_C"/>
</dbReference>
<dbReference type="EMBL" id="JAGIQL010000073">
    <property type="protein sequence ID" value="MBP0459468.1"/>
    <property type="molecule type" value="Genomic_DNA"/>
</dbReference>
<dbReference type="Gene3D" id="1.10.10.10">
    <property type="entry name" value="Winged helix-like DNA-binding domain superfamily/Winged helix DNA-binding domain"/>
    <property type="match status" value="1"/>
</dbReference>
<evidence type="ECO:0000313" key="7">
    <source>
        <dbReference type="Proteomes" id="UP000670475"/>
    </source>
</evidence>
<dbReference type="InterPro" id="IPR036390">
    <property type="entry name" value="WH_DNA-bd_sf"/>
</dbReference>
<dbReference type="PANTHER" id="PTHR30363">
    <property type="entry name" value="HTH-TYPE TRANSCRIPTIONAL REGULATOR SRLR-RELATED"/>
    <property type="match status" value="1"/>
</dbReference>